<dbReference type="PANTHER" id="PTHR43289">
    <property type="entry name" value="MITOGEN-ACTIVATED PROTEIN KINASE KINASE KINASE 20-RELATED"/>
    <property type="match status" value="1"/>
</dbReference>
<dbReference type="InterPro" id="IPR007822">
    <property type="entry name" value="LANC-like"/>
</dbReference>
<organism evidence="10 11">
    <name type="scientific">Actinomadura citrea</name>
    <dbReference type="NCBI Taxonomy" id="46158"/>
    <lineage>
        <taxon>Bacteria</taxon>
        <taxon>Bacillati</taxon>
        <taxon>Actinomycetota</taxon>
        <taxon>Actinomycetes</taxon>
        <taxon>Streptosporangiales</taxon>
        <taxon>Thermomonosporaceae</taxon>
        <taxon>Actinomadura</taxon>
    </lineage>
</organism>
<dbReference type="EC" id="2.7.11.1" evidence="1"/>
<evidence type="ECO:0000259" key="9">
    <source>
        <dbReference type="PROSITE" id="PS50011"/>
    </source>
</evidence>
<evidence type="ECO:0000313" key="11">
    <source>
        <dbReference type="Proteomes" id="UP000591272"/>
    </source>
</evidence>
<keyword evidence="11" id="KW-1185">Reference proteome</keyword>
<protein>
    <recommendedName>
        <fullName evidence="1">non-specific serine/threonine protein kinase</fullName>
        <ecNumber evidence="1">2.7.11.1</ecNumber>
    </recommendedName>
</protein>
<dbReference type="EMBL" id="JACCBT010000001">
    <property type="protein sequence ID" value="NYE15625.1"/>
    <property type="molecule type" value="Genomic_DNA"/>
</dbReference>
<evidence type="ECO:0000256" key="1">
    <source>
        <dbReference type="ARBA" id="ARBA00012513"/>
    </source>
</evidence>
<dbReference type="AlphaFoldDB" id="A0A7Y9KFH7"/>
<gene>
    <name evidence="10" type="ORF">BJ999_005921</name>
</gene>
<keyword evidence="7" id="KW-0479">Metal-binding</keyword>
<dbReference type="NCBIfam" id="NF038150">
    <property type="entry name" value="lanthi_synth_IV"/>
    <property type="match status" value="1"/>
</dbReference>
<dbReference type="GO" id="GO:0046872">
    <property type="term" value="F:metal ion binding"/>
    <property type="evidence" value="ECO:0007669"/>
    <property type="project" value="UniProtKB-KW"/>
</dbReference>
<dbReference type="Gene3D" id="1.10.510.10">
    <property type="entry name" value="Transferase(Phosphotransferase) domain 1"/>
    <property type="match status" value="1"/>
</dbReference>
<reference evidence="10 11" key="1">
    <citation type="submission" date="2020-07" db="EMBL/GenBank/DDBJ databases">
        <title>Sequencing the genomes of 1000 actinobacteria strains.</title>
        <authorList>
            <person name="Klenk H.-P."/>
        </authorList>
    </citation>
    <scope>NUCLEOTIDE SEQUENCE [LARGE SCALE GENOMIC DNA]</scope>
    <source>
        <strain evidence="10 11">DSM 43461</strain>
    </source>
</reference>
<dbReference type="PROSITE" id="PS50011">
    <property type="entry name" value="PROTEIN_KINASE_DOM"/>
    <property type="match status" value="1"/>
</dbReference>
<dbReference type="Proteomes" id="UP000591272">
    <property type="component" value="Unassembled WGS sequence"/>
</dbReference>
<dbReference type="GO" id="GO:0031179">
    <property type="term" value="P:peptide modification"/>
    <property type="evidence" value="ECO:0007669"/>
    <property type="project" value="InterPro"/>
</dbReference>
<dbReference type="Pfam" id="PF05147">
    <property type="entry name" value="LANC_like"/>
    <property type="match status" value="1"/>
</dbReference>
<feature type="binding site" evidence="7">
    <location>
        <position position="806"/>
    </location>
    <ligand>
        <name>Zn(2+)</name>
        <dbReference type="ChEBI" id="CHEBI:29105"/>
    </ligand>
</feature>
<evidence type="ECO:0000256" key="6">
    <source>
        <dbReference type="ARBA" id="ARBA00022840"/>
    </source>
</evidence>
<dbReference type="SUPFAM" id="SSF56112">
    <property type="entry name" value="Protein kinase-like (PK-like)"/>
    <property type="match status" value="1"/>
</dbReference>
<dbReference type="InterPro" id="IPR000719">
    <property type="entry name" value="Prot_kinase_dom"/>
</dbReference>
<dbReference type="PANTHER" id="PTHR43289:SF6">
    <property type="entry name" value="SERINE_THREONINE-PROTEIN KINASE NEKL-3"/>
    <property type="match status" value="1"/>
</dbReference>
<keyword evidence="6" id="KW-0067">ATP-binding</keyword>
<feature type="region of interest" description="Disordered" evidence="8">
    <location>
        <begin position="515"/>
        <end position="549"/>
    </location>
</feature>
<keyword evidence="4" id="KW-0547">Nucleotide-binding</keyword>
<evidence type="ECO:0000256" key="3">
    <source>
        <dbReference type="ARBA" id="ARBA00022679"/>
    </source>
</evidence>
<comment type="caution">
    <text evidence="10">The sequence shown here is derived from an EMBL/GenBank/DDBJ whole genome shotgun (WGS) entry which is preliminary data.</text>
</comment>
<dbReference type="InterPro" id="IPR057929">
    <property type="entry name" value="RamC_N"/>
</dbReference>
<dbReference type="GO" id="GO:0005524">
    <property type="term" value="F:ATP binding"/>
    <property type="evidence" value="ECO:0007669"/>
    <property type="project" value="UniProtKB-KW"/>
</dbReference>
<dbReference type="RefSeq" id="WP_218935290.1">
    <property type="nucleotide sequence ID" value="NZ_BMRD01000004.1"/>
</dbReference>
<evidence type="ECO:0000256" key="4">
    <source>
        <dbReference type="ARBA" id="ARBA00022741"/>
    </source>
</evidence>
<keyword evidence="2 10" id="KW-0723">Serine/threonine-protein kinase</keyword>
<feature type="region of interest" description="Disordered" evidence="8">
    <location>
        <begin position="200"/>
        <end position="239"/>
    </location>
</feature>
<feature type="domain" description="Protein kinase" evidence="9">
    <location>
        <begin position="250"/>
        <end position="516"/>
    </location>
</feature>
<feature type="compositionally biased region" description="Basic and acidic residues" evidence="8">
    <location>
        <begin position="515"/>
        <end position="536"/>
    </location>
</feature>
<dbReference type="SUPFAM" id="SSF158745">
    <property type="entry name" value="LanC-like"/>
    <property type="match status" value="1"/>
</dbReference>
<evidence type="ECO:0000313" key="10">
    <source>
        <dbReference type="EMBL" id="NYE15625.1"/>
    </source>
</evidence>
<dbReference type="InterPro" id="IPR058053">
    <property type="entry name" value="RamC_C"/>
</dbReference>
<name>A0A7Y9KFH7_9ACTN</name>
<keyword evidence="3" id="KW-0808">Transferase</keyword>
<accession>A0A7Y9KFH7</accession>
<feature type="binding site" evidence="7">
    <location>
        <position position="852"/>
    </location>
    <ligand>
        <name>Zn(2+)</name>
        <dbReference type="ChEBI" id="CHEBI:29105"/>
    </ligand>
</feature>
<dbReference type="InterPro" id="IPR011009">
    <property type="entry name" value="Kinase-like_dom_sf"/>
</dbReference>
<dbReference type="GO" id="GO:0004674">
    <property type="term" value="F:protein serine/threonine kinase activity"/>
    <property type="evidence" value="ECO:0007669"/>
    <property type="project" value="UniProtKB-KW"/>
</dbReference>
<evidence type="ECO:0000256" key="7">
    <source>
        <dbReference type="PIRSR" id="PIRSR607822-1"/>
    </source>
</evidence>
<feature type="binding site" evidence="7">
    <location>
        <position position="851"/>
    </location>
    <ligand>
        <name>Zn(2+)</name>
        <dbReference type="ChEBI" id="CHEBI:29105"/>
    </ligand>
</feature>
<dbReference type="SMART" id="SM00220">
    <property type="entry name" value="S_TKc"/>
    <property type="match status" value="1"/>
</dbReference>
<keyword evidence="7" id="KW-0862">Zinc</keyword>
<sequence>MADFHFSVLSGAVAADSGDTRLLDVLDRALDAADGPLHWKALRSGMWTHVRLENGECPQQGWKLHVSATPASAQDVLARSLPVLLAGRSMFKFAATRDHVAAMNARNTSRGHSGKFITVYPVDDDEAVRLAAELHVATAGLPGPRILSDRPYGPGSLVHYRYGAFVEVRRITNDGFYAWVILDPDGKPVEDRRGAKYTPPSWAVCPFPQDVPPAEGQNGTEGADGSGGAQKSFGQNGAENRKGIRIGSRFAVHEAIRHTNKGGVYRATDTETGEAIVIKEGRPHVDVDAKGRDTRDRLRTEARVLEAVETLGIAPRPVALFAQAGHLFLAQEMIPGTSLRQWIADVVGDAGWGPHVTPVLEMGGRLADLLAKAHDAGLIVRDFNPSNIMVRPDGTPVMIDLELALTPDDTEAEGMRVGTPGYSAPEQMAGAAPDRTADHFALGATLCHVLTGGPPYFLDESPAARPLSERLAEWLAARTLDLDLPGSLASLLLGLMADEPGHRWTPHRAREALARMGPDRAAESRGARDVPAESHENPPQSGPAPSLERQCRLSITGIVDQLITTMNPESAETLWPASCVYGAPDPCSLQHGAAGTLGALTRWFEVGADPRLAETIADAGHWILRRLEKDGDRPPGLYFGTAGAAWAVLDAGLALDDGGLVEGALAVADRLPESVPSPDVTHGTAGLGLTALHLWSRTGQARFAERALAAADALAETVEEREGGLDWSTPAEIESKLAGARYYGFAHGVSGVGCFLLACAESVGGDAHRTLAAGVGETLLDTMIDTGRSAMWAASSGDIATAPFWCHGSAGIGGFLGRLGQATGDGRFQRAAEMSVRAVMDNRWRAILGQCHGLAGNGDFLLDMAALTGTERHRDDAWRLAQIILANRAHRGGRVVFPDEQGGVSPSWGDGLGGVLGFLVRLQHGTSRLWMADEAAEFAASGAAAAEPSIAGRAS</sequence>
<dbReference type="Gene3D" id="1.50.10.20">
    <property type="match status" value="1"/>
</dbReference>
<evidence type="ECO:0000256" key="5">
    <source>
        <dbReference type="ARBA" id="ARBA00022777"/>
    </source>
</evidence>
<dbReference type="PRINTS" id="PR01950">
    <property type="entry name" value="LANCSUPER"/>
</dbReference>
<dbReference type="CDD" id="cd04791">
    <property type="entry name" value="LanC_SerThrkinase"/>
    <property type="match status" value="1"/>
</dbReference>
<evidence type="ECO:0000256" key="8">
    <source>
        <dbReference type="SAM" id="MobiDB-lite"/>
    </source>
</evidence>
<keyword evidence="5 10" id="KW-0418">Kinase</keyword>
<dbReference type="Pfam" id="PF00069">
    <property type="entry name" value="Pkinase"/>
    <property type="match status" value="1"/>
</dbReference>
<dbReference type="Pfam" id="PF25816">
    <property type="entry name" value="RamC_N"/>
    <property type="match status" value="1"/>
</dbReference>
<evidence type="ECO:0000256" key="2">
    <source>
        <dbReference type="ARBA" id="ARBA00022527"/>
    </source>
</evidence>
<dbReference type="Gene3D" id="3.30.200.20">
    <property type="entry name" value="Phosphorylase Kinase, domain 1"/>
    <property type="match status" value="1"/>
</dbReference>
<dbReference type="SMART" id="SM01260">
    <property type="entry name" value="LANC_like"/>
    <property type="match status" value="1"/>
</dbReference>
<proteinExistence type="predicted"/>